<keyword evidence="10" id="KW-1185">Reference proteome</keyword>
<keyword evidence="3 7" id="KW-0812">Transmembrane</keyword>
<keyword evidence="8" id="KW-0175">Coiled coil</keyword>
<keyword evidence="6 7" id="KW-0472">Membrane</keyword>
<dbReference type="InterPro" id="IPR013174">
    <property type="entry name" value="DPM3"/>
</dbReference>
<evidence type="ECO:0000256" key="7">
    <source>
        <dbReference type="RuleBase" id="RU365085"/>
    </source>
</evidence>
<proteinExistence type="inferred from homology"/>
<dbReference type="GO" id="GO:0006506">
    <property type="term" value="P:GPI anchor biosynthetic process"/>
    <property type="evidence" value="ECO:0007669"/>
    <property type="project" value="TreeGrafter"/>
</dbReference>
<feature type="coiled-coil region" evidence="8">
    <location>
        <begin position="54"/>
        <end position="81"/>
    </location>
</feature>
<dbReference type="AlphaFoldDB" id="A0AAD9P2Z1"/>
<gene>
    <name evidence="9" type="ORF">NP493_173g03003</name>
</gene>
<sequence length="83" mass="9409">MTKLQQWISVLLVFVATWLALLFDKFPFKISPGTREVVWACYSVAVIGYGVATFNDCKKAAEELRVEIEDAKEDLLRKGLKLS</sequence>
<evidence type="ECO:0000256" key="4">
    <source>
        <dbReference type="ARBA" id="ARBA00022824"/>
    </source>
</evidence>
<reference evidence="9" key="1">
    <citation type="journal article" date="2023" name="Mol. Biol. Evol.">
        <title>Third-Generation Sequencing Reveals the Adaptive Role of the Epigenome in Three Deep-Sea Polychaetes.</title>
        <authorList>
            <person name="Perez M."/>
            <person name="Aroh O."/>
            <person name="Sun Y."/>
            <person name="Lan Y."/>
            <person name="Juniper S.K."/>
            <person name="Young C.R."/>
            <person name="Angers B."/>
            <person name="Qian P.Y."/>
        </authorList>
    </citation>
    <scope>NUCLEOTIDE SEQUENCE</scope>
    <source>
        <strain evidence="9">R07B-5</strain>
    </source>
</reference>
<evidence type="ECO:0000256" key="1">
    <source>
        <dbReference type="ARBA" id="ARBA00004477"/>
    </source>
</evidence>
<name>A0AAD9P2Z1_RIDPI</name>
<comment type="similarity">
    <text evidence="2 7">Belongs to the DPM3 family.</text>
</comment>
<accession>A0AAD9P2Z1</accession>
<dbReference type="GO" id="GO:0033185">
    <property type="term" value="C:dolichol-phosphate-mannose synthase complex"/>
    <property type="evidence" value="ECO:0007669"/>
    <property type="project" value="TreeGrafter"/>
</dbReference>
<keyword evidence="5 7" id="KW-1133">Transmembrane helix</keyword>
<evidence type="ECO:0000256" key="8">
    <source>
        <dbReference type="SAM" id="Coils"/>
    </source>
</evidence>
<comment type="pathway">
    <text evidence="7">Protein modification; protein glycosylation.</text>
</comment>
<comment type="caution">
    <text evidence="9">The sequence shown here is derived from an EMBL/GenBank/DDBJ whole genome shotgun (WGS) entry which is preliminary data.</text>
</comment>
<evidence type="ECO:0000313" key="9">
    <source>
        <dbReference type="EMBL" id="KAK2187162.1"/>
    </source>
</evidence>
<comment type="subunit">
    <text evidence="7">Component of the dolichol-phosphate mannose (DPM) synthase complex.</text>
</comment>
<comment type="caution">
    <text evidence="7">Lacks conserved residue(s) required for the propagation of feature annotation.</text>
</comment>
<dbReference type="GO" id="GO:0005789">
    <property type="term" value="C:endoplasmic reticulum membrane"/>
    <property type="evidence" value="ECO:0007669"/>
    <property type="project" value="UniProtKB-SubCell"/>
</dbReference>
<dbReference type="PANTHER" id="PTHR16433">
    <property type="entry name" value="DOLICHOL-PHOSPHATE MANNOSYLTRANSFERASE SUBUNIT 3"/>
    <property type="match status" value="1"/>
</dbReference>
<organism evidence="9 10">
    <name type="scientific">Ridgeia piscesae</name>
    <name type="common">Tubeworm</name>
    <dbReference type="NCBI Taxonomy" id="27915"/>
    <lineage>
        <taxon>Eukaryota</taxon>
        <taxon>Metazoa</taxon>
        <taxon>Spiralia</taxon>
        <taxon>Lophotrochozoa</taxon>
        <taxon>Annelida</taxon>
        <taxon>Polychaeta</taxon>
        <taxon>Sedentaria</taxon>
        <taxon>Canalipalpata</taxon>
        <taxon>Sabellida</taxon>
        <taxon>Siboglinidae</taxon>
        <taxon>Ridgeia</taxon>
    </lineage>
</organism>
<dbReference type="Proteomes" id="UP001209878">
    <property type="component" value="Unassembled WGS sequence"/>
</dbReference>
<protein>
    <recommendedName>
        <fullName evidence="7">Dolichol-phosphate mannosyltransferase subunit 3</fullName>
    </recommendedName>
</protein>
<evidence type="ECO:0000256" key="2">
    <source>
        <dbReference type="ARBA" id="ARBA00010430"/>
    </source>
</evidence>
<feature type="transmembrane region" description="Helical" evidence="7">
    <location>
        <begin position="6"/>
        <end position="23"/>
    </location>
</feature>
<comment type="function">
    <text evidence="7">Stabilizer subunit of the dolichol-phosphate mannose (DPM) synthase complex; tethers catalytic subunit to the ER.</text>
</comment>
<evidence type="ECO:0000313" key="10">
    <source>
        <dbReference type="Proteomes" id="UP001209878"/>
    </source>
</evidence>
<evidence type="ECO:0000256" key="5">
    <source>
        <dbReference type="ARBA" id="ARBA00022989"/>
    </source>
</evidence>
<evidence type="ECO:0000256" key="3">
    <source>
        <dbReference type="ARBA" id="ARBA00022692"/>
    </source>
</evidence>
<dbReference type="Pfam" id="PF08285">
    <property type="entry name" value="DPM3"/>
    <property type="match status" value="1"/>
</dbReference>
<comment type="subcellular location">
    <subcellularLocation>
        <location evidence="1 7">Endoplasmic reticulum membrane</location>
        <topology evidence="1 7">Multi-pass membrane protein</topology>
    </subcellularLocation>
</comment>
<dbReference type="EMBL" id="JAODUO010000176">
    <property type="protein sequence ID" value="KAK2187162.1"/>
    <property type="molecule type" value="Genomic_DNA"/>
</dbReference>
<keyword evidence="4 7" id="KW-0256">Endoplasmic reticulum</keyword>
<evidence type="ECO:0000256" key="6">
    <source>
        <dbReference type="ARBA" id="ARBA00023136"/>
    </source>
</evidence>
<dbReference type="PANTHER" id="PTHR16433:SF0">
    <property type="entry name" value="DOLICHOL-PHOSPHATE MANNOSYLTRANSFERASE SUBUNIT 3"/>
    <property type="match status" value="1"/>
</dbReference>